<accession>A0A175RDK8</accession>
<dbReference type="RefSeq" id="WP_058634002.1">
    <property type="nucleotide sequence ID" value="NZ_LDPZ01000010.1"/>
</dbReference>
<dbReference type="GO" id="GO:0016301">
    <property type="term" value="F:kinase activity"/>
    <property type="evidence" value="ECO:0007669"/>
    <property type="project" value="UniProtKB-KW"/>
</dbReference>
<evidence type="ECO:0000256" key="1">
    <source>
        <dbReference type="ARBA" id="ARBA00006479"/>
    </source>
</evidence>
<dbReference type="SUPFAM" id="SSF53067">
    <property type="entry name" value="Actin-like ATPase domain"/>
    <property type="match status" value="1"/>
</dbReference>
<dbReference type="PROSITE" id="PS01125">
    <property type="entry name" value="ROK"/>
    <property type="match status" value="1"/>
</dbReference>
<dbReference type="Gene3D" id="3.30.420.40">
    <property type="match status" value="2"/>
</dbReference>
<dbReference type="Proteomes" id="UP000078272">
    <property type="component" value="Unassembled WGS sequence"/>
</dbReference>
<dbReference type="AlphaFoldDB" id="A0A175RDK8"/>
<dbReference type="PANTHER" id="PTHR18964">
    <property type="entry name" value="ROK (REPRESSOR, ORF, KINASE) FAMILY"/>
    <property type="match status" value="1"/>
</dbReference>
<dbReference type="InterPro" id="IPR000600">
    <property type="entry name" value="ROK"/>
</dbReference>
<comment type="caution">
    <text evidence="2">The sequence shown here is derived from an EMBL/GenBank/DDBJ whole genome shotgun (WGS) entry which is preliminary data.</text>
</comment>
<keyword evidence="2" id="KW-0418">Kinase</keyword>
<dbReference type="InterPro" id="IPR049874">
    <property type="entry name" value="ROK_cs"/>
</dbReference>
<name>A0A175RDK8_9HYPH</name>
<organism evidence="2 3">
    <name type="scientific">Aureimonas ureilytica</name>
    <dbReference type="NCBI Taxonomy" id="401562"/>
    <lineage>
        <taxon>Bacteria</taxon>
        <taxon>Pseudomonadati</taxon>
        <taxon>Pseudomonadota</taxon>
        <taxon>Alphaproteobacteria</taxon>
        <taxon>Hyphomicrobiales</taxon>
        <taxon>Aurantimonadaceae</taxon>
        <taxon>Aureimonas</taxon>
    </lineage>
</organism>
<proteinExistence type="inferred from homology"/>
<dbReference type="EMBL" id="LDPZ01000010">
    <property type="protein sequence ID" value="KTQ97247.1"/>
    <property type="molecule type" value="Genomic_DNA"/>
</dbReference>
<evidence type="ECO:0000313" key="3">
    <source>
        <dbReference type="Proteomes" id="UP000078272"/>
    </source>
</evidence>
<dbReference type="PATRIC" id="fig|401562.3.peg.143"/>
<reference evidence="2 3" key="1">
    <citation type="journal article" date="2016" name="Front. Microbiol.">
        <title>Genomic Resource of Rice Seed Associated Bacteria.</title>
        <authorList>
            <person name="Midha S."/>
            <person name="Bansal K."/>
            <person name="Sharma S."/>
            <person name="Kumar N."/>
            <person name="Patil P.P."/>
            <person name="Chaudhry V."/>
            <person name="Patil P.B."/>
        </authorList>
    </citation>
    <scope>NUCLEOTIDE SEQUENCE [LARGE SCALE GENOMIC DNA]</scope>
    <source>
        <strain evidence="2 3">NS226</strain>
    </source>
</reference>
<dbReference type="OrthoDB" id="9810372at2"/>
<dbReference type="PANTHER" id="PTHR18964:SF149">
    <property type="entry name" value="BIFUNCTIONAL UDP-N-ACETYLGLUCOSAMINE 2-EPIMERASE_N-ACETYLMANNOSAMINE KINASE"/>
    <property type="match status" value="1"/>
</dbReference>
<keyword evidence="2" id="KW-0808">Transferase</keyword>
<dbReference type="STRING" id="401562.NS365_11440"/>
<dbReference type="InterPro" id="IPR043129">
    <property type="entry name" value="ATPase_NBD"/>
</dbReference>
<gene>
    <name evidence="2" type="ORF">NS226_04645</name>
</gene>
<sequence>MGSERLAIGIDLGGTQIRGALIDDAGTVLHREAMATAATAGAEAVVAQIAALARAMAERAGGAVLGIGLSAPGPLDALNGIALSTPTIAGFTDFPLARAVEAASGRPVLLENDGIAAAIGEWRFGAGRGLDHMVYATVSTGIGGGVIADGRVLRGRMGMAAHIGHMIVVQGGAPCACGARGCFEAHAAGPAFVARARGAAREDVGSALHANAETLSAAEVFDAAEAGDALARRLVGEEAELLGLGFGNLLHLYSPDIIVMGGGLSHQFDRLEPLISPAMRRNVLPPFRSVPLRRALLGDNSGLVGAASLLFERG</sequence>
<evidence type="ECO:0000313" key="2">
    <source>
        <dbReference type="EMBL" id="KTQ97247.1"/>
    </source>
</evidence>
<comment type="similarity">
    <text evidence="1">Belongs to the ROK (NagC/XylR) family.</text>
</comment>
<dbReference type="Pfam" id="PF00480">
    <property type="entry name" value="ROK"/>
    <property type="match status" value="1"/>
</dbReference>
<protein>
    <submittedName>
        <fullName evidence="2">Glucokinase</fullName>
    </submittedName>
</protein>